<feature type="domain" description="NlpC/P60" evidence="5">
    <location>
        <begin position="107"/>
        <end position="233"/>
    </location>
</feature>
<sequence>MAAVTSVRVNADNDKTDINTFELEPVNMVTRTSYMVKTLNDDTAVRQEPDSFSSEIAKIQKDSVYELLENIDDTWAKIVVDGQEGYVNIEEDAVVYENIQRDTDEESELRKNVVENALSFVGGDYVWGGEDPFSGVDCSGFTAYIMEDTAGVNLTHYSGAQASEGKVIGRDELQPGDLVFYSGENGINHVAIYAGHDKIVHASSSTTGIILSDMENGRTPVRFVSVLDDLQTKE</sequence>
<protein>
    <recommendedName>
        <fullName evidence="5">NlpC/P60 domain-containing protein</fullName>
    </recommendedName>
</protein>
<keyword evidence="7" id="KW-1185">Reference proteome</keyword>
<evidence type="ECO:0000313" key="6">
    <source>
        <dbReference type="EMBL" id="EHI56282.1"/>
    </source>
</evidence>
<evidence type="ECO:0000256" key="2">
    <source>
        <dbReference type="ARBA" id="ARBA00022670"/>
    </source>
</evidence>
<dbReference type="InterPro" id="IPR051202">
    <property type="entry name" value="Peptidase_C40"/>
</dbReference>
<keyword evidence="2" id="KW-0645">Protease</keyword>
<keyword evidence="3" id="KW-0378">Hydrolase</keyword>
<dbReference type="Pfam" id="PF08239">
    <property type="entry name" value="SH3_3"/>
    <property type="match status" value="1"/>
</dbReference>
<accession>G5GG72</accession>
<dbReference type="AlphaFoldDB" id="G5GG72"/>
<dbReference type="InterPro" id="IPR038765">
    <property type="entry name" value="Papain-like_cys_pep_sf"/>
</dbReference>
<reference evidence="6 7" key="1">
    <citation type="submission" date="2011-08" db="EMBL/GenBank/DDBJ databases">
        <title>The Genome Sequence of Johnsonella ignava ATCC 51276.</title>
        <authorList>
            <consortium name="The Broad Institute Genome Sequencing Platform"/>
            <person name="Earl A."/>
            <person name="Ward D."/>
            <person name="Feldgarden M."/>
            <person name="Gevers D."/>
            <person name="Izard J."/>
            <person name="Blanton J.M."/>
            <person name="Baranova O.V."/>
            <person name="Dewhirst F.E."/>
            <person name="Young S.K."/>
            <person name="Zeng Q."/>
            <person name="Gargeya S."/>
            <person name="Fitzgerald M."/>
            <person name="Haas B."/>
            <person name="Abouelleil A."/>
            <person name="Alvarado L."/>
            <person name="Arachchi H.M."/>
            <person name="Berlin A."/>
            <person name="Brown A."/>
            <person name="Chapman S.B."/>
            <person name="Chen Z."/>
            <person name="Dunbar C."/>
            <person name="Freedman E."/>
            <person name="Gearin G."/>
            <person name="Gellesch M."/>
            <person name="Goldberg J."/>
            <person name="Griggs A."/>
            <person name="Gujja S."/>
            <person name="Heiman D."/>
            <person name="Howarth C."/>
            <person name="Larson L."/>
            <person name="Lui A."/>
            <person name="MacDonald P.J.P."/>
            <person name="Montmayeur A."/>
            <person name="Murphy C."/>
            <person name="Neiman D."/>
            <person name="Pearson M."/>
            <person name="Priest M."/>
            <person name="Roberts A."/>
            <person name="Saif S."/>
            <person name="Shea T."/>
            <person name="Shenoy N."/>
            <person name="Sisk P."/>
            <person name="Stolte C."/>
            <person name="Sykes S."/>
            <person name="Wortman J."/>
            <person name="Nusbaum C."/>
            <person name="Birren B."/>
        </authorList>
    </citation>
    <scope>NUCLEOTIDE SEQUENCE [LARGE SCALE GENOMIC DNA]</scope>
    <source>
        <strain evidence="6 7">ATCC 51276</strain>
    </source>
</reference>
<evidence type="ECO:0000256" key="4">
    <source>
        <dbReference type="ARBA" id="ARBA00022807"/>
    </source>
</evidence>
<dbReference type="Pfam" id="PF00877">
    <property type="entry name" value="NLPC_P60"/>
    <property type="match status" value="1"/>
</dbReference>
<evidence type="ECO:0000256" key="3">
    <source>
        <dbReference type="ARBA" id="ARBA00022801"/>
    </source>
</evidence>
<gene>
    <name evidence="6" type="ORF">HMPREF9333_00561</name>
</gene>
<dbReference type="GO" id="GO:0006508">
    <property type="term" value="P:proteolysis"/>
    <property type="evidence" value="ECO:0007669"/>
    <property type="project" value="UniProtKB-KW"/>
</dbReference>
<dbReference type="InterPro" id="IPR003646">
    <property type="entry name" value="SH3-like_bac-type"/>
</dbReference>
<dbReference type="eggNOG" id="COG0791">
    <property type="taxonomic scope" value="Bacteria"/>
</dbReference>
<dbReference type="Proteomes" id="UP000003011">
    <property type="component" value="Unassembled WGS sequence"/>
</dbReference>
<evidence type="ECO:0000259" key="5">
    <source>
        <dbReference type="PROSITE" id="PS51935"/>
    </source>
</evidence>
<proteinExistence type="inferred from homology"/>
<dbReference type="SUPFAM" id="SSF54001">
    <property type="entry name" value="Cysteine proteinases"/>
    <property type="match status" value="1"/>
</dbReference>
<dbReference type="PROSITE" id="PS51935">
    <property type="entry name" value="NLPC_P60"/>
    <property type="match status" value="1"/>
</dbReference>
<comment type="similarity">
    <text evidence="1">Belongs to the peptidase C40 family.</text>
</comment>
<dbReference type="HOGENOM" id="CLU_016043_13_4_9"/>
<evidence type="ECO:0000313" key="7">
    <source>
        <dbReference type="Proteomes" id="UP000003011"/>
    </source>
</evidence>
<evidence type="ECO:0000256" key="1">
    <source>
        <dbReference type="ARBA" id="ARBA00007074"/>
    </source>
</evidence>
<dbReference type="PANTHER" id="PTHR47053:SF1">
    <property type="entry name" value="MUREIN DD-ENDOPEPTIDASE MEPH-RELATED"/>
    <property type="match status" value="1"/>
</dbReference>
<dbReference type="GO" id="GO:0008234">
    <property type="term" value="F:cysteine-type peptidase activity"/>
    <property type="evidence" value="ECO:0007669"/>
    <property type="project" value="UniProtKB-KW"/>
</dbReference>
<organism evidence="6 7">
    <name type="scientific">Johnsonella ignava ATCC 51276</name>
    <dbReference type="NCBI Taxonomy" id="679200"/>
    <lineage>
        <taxon>Bacteria</taxon>
        <taxon>Bacillati</taxon>
        <taxon>Bacillota</taxon>
        <taxon>Clostridia</taxon>
        <taxon>Lachnospirales</taxon>
        <taxon>Lachnospiraceae</taxon>
        <taxon>Johnsonella</taxon>
    </lineage>
</organism>
<comment type="caution">
    <text evidence="6">The sequence shown here is derived from an EMBL/GenBank/DDBJ whole genome shotgun (WGS) entry which is preliminary data.</text>
</comment>
<dbReference type="Gene3D" id="3.90.1720.10">
    <property type="entry name" value="endopeptidase domain like (from Nostoc punctiforme)"/>
    <property type="match status" value="1"/>
</dbReference>
<keyword evidence="4" id="KW-0788">Thiol protease</keyword>
<dbReference type="Gene3D" id="2.30.30.40">
    <property type="entry name" value="SH3 Domains"/>
    <property type="match status" value="1"/>
</dbReference>
<dbReference type="STRING" id="679200.HMPREF9333_00561"/>
<dbReference type="PANTHER" id="PTHR47053">
    <property type="entry name" value="MUREIN DD-ENDOPEPTIDASE MEPH-RELATED"/>
    <property type="match status" value="1"/>
</dbReference>
<dbReference type="InterPro" id="IPR000064">
    <property type="entry name" value="NLP_P60_dom"/>
</dbReference>
<name>G5GG72_9FIRM</name>
<dbReference type="EMBL" id="ACZL01000011">
    <property type="protein sequence ID" value="EHI56282.1"/>
    <property type="molecule type" value="Genomic_DNA"/>
</dbReference>